<dbReference type="EMBL" id="JACHCA010000016">
    <property type="protein sequence ID" value="MBB6130590.1"/>
    <property type="molecule type" value="Genomic_DNA"/>
</dbReference>
<sequence length="846" mass="96281">MKILIHQSLCGEKGGAWDLLKTTIKDQKIAQAIAFKTDLHDTASGKSWGPAVRGFCYDEYFLVIKSFVDPSTTVRPGRAFSHVLILEKKNLSHVDNLIPLFDLLPNEVNKNATIETITIDISKVKKRPQNVDLPEPFFGRFKKVITGYVNYSEWFNTIVWVGENDYNKAVAELWERLTDEEKERFNFDIYFNANAVPKSTLNLINVPEKTVSKFQNSGFMVVGEHDSAVLSSISEQILVGHKESHTLINNFAEAIGADVFPRSEWDTVSIVLSTFENYKQETDFKKLSTLSHIIASYSPSPKKGTAFKEVFVKHLAKLIDSSNYQDFGILQNFKTESFAKSAFIFGESIAKWLKKKLFQLNAATIESLKIIDLLKGAKNKDWLSQSVDESLKAFFHSPGMLKAQIFYEWLSINPKLLELLQLMLINIKEEDFIQALPLNLNQQLVDALKIYAAKTGLLVFYAHLLIKNKGIEEALTELLAIDKNPNSTRGLEVILAKTDGETAVNCAVNLKDRRLILIAGKYCRATPALLSKIDVSNTGWQDIWAESIRLGNSVEKGIKKFNLVLDQLFTLLINGAKVKGELISSIANSKYGNILYYDRRNELWGKLDDKNRSQFLKETSAYLLSELSNGKNNNVPNDSILSNYIFDYAISDFLYFNKDKIKPVIPIFKKFTNIPNHYLEEYLKQFRGTLGGNEAKQLGKLIYQRKSGSSAHLVYNRSSKNNSWSIALKECYDLLSIVDKGKIFLSGLIPKVKIGKEQWWTNTEELLCNYYPNPVSLTRVWERAGGHESDLVLGVPARETWAKAIKKLKNKEFKKISMNSLMKEVNDEFSYVDDFNFLFKIRKDYI</sequence>
<gene>
    <name evidence="1" type="ORF">HDF22_004733</name>
</gene>
<name>A0A841JI31_9SPHI</name>
<evidence type="ECO:0000313" key="1">
    <source>
        <dbReference type="EMBL" id="MBB6130590.1"/>
    </source>
</evidence>
<dbReference type="RefSeq" id="WP_183589323.1">
    <property type="nucleotide sequence ID" value="NZ_JACHCA010000016.1"/>
</dbReference>
<dbReference type="Pfam" id="PF20012">
    <property type="entry name" value="GAP1-N1"/>
    <property type="match status" value="1"/>
</dbReference>
<organism evidence="1 2">
    <name type="scientific">Mucilaginibacter lappiensis</name>
    <dbReference type="NCBI Taxonomy" id="354630"/>
    <lineage>
        <taxon>Bacteria</taxon>
        <taxon>Pseudomonadati</taxon>
        <taxon>Bacteroidota</taxon>
        <taxon>Sphingobacteriia</taxon>
        <taxon>Sphingobacteriales</taxon>
        <taxon>Sphingobacteriaceae</taxon>
        <taxon>Mucilaginibacter</taxon>
    </lineage>
</organism>
<reference evidence="1 2" key="1">
    <citation type="submission" date="2020-08" db="EMBL/GenBank/DDBJ databases">
        <title>Genomic Encyclopedia of Type Strains, Phase IV (KMG-V): Genome sequencing to study the core and pangenomes of soil and plant-associated prokaryotes.</title>
        <authorList>
            <person name="Whitman W."/>
        </authorList>
    </citation>
    <scope>NUCLEOTIDE SEQUENCE [LARGE SCALE GENOMIC DNA]</scope>
    <source>
        <strain evidence="1 2">MP601</strain>
    </source>
</reference>
<accession>A0A841JI31</accession>
<dbReference type="AlphaFoldDB" id="A0A841JI31"/>
<evidence type="ECO:0000313" key="2">
    <source>
        <dbReference type="Proteomes" id="UP000548326"/>
    </source>
</evidence>
<comment type="caution">
    <text evidence="1">The sequence shown here is derived from an EMBL/GenBank/DDBJ whole genome shotgun (WGS) entry which is preliminary data.</text>
</comment>
<protein>
    <submittedName>
        <fullName evidence="1">Uncharacterized protein</fullName>
    </submittedName>
</protein>
<proteinExistence type="predicted"/>
<dbReference type="Proteomes" id="UP000548326">
    <property type="component" value="Unassembled WGS sequence"/>
</dbReference>